<accession>A0A1F6BV41</accession>
<evidence type="ECO:0000313" key="1">
    <source>
        <dbReference type="EMBL" id="OGG40816.1"/>
    </source>
</evidence>
<dbReference type="InterPro" id="IPR036583">
    <property type="entry name" value="23S_rRNA_IVS_sf"/>
</dbReference>
<evidence type="ECO:0000313" key="2">
    <source>
        <dbReference type="Proteomes" id="UP000176996"/>
    </source>
</evidence>
<dbReference type="Gene3D" id="1.20.1440.60">
    <property type="entry name" value="23S rRNA-intervening sequence"/>
    <property type="match status" value="1"/>
</dbReference>
<dbReference type="Proteomes" id="UP000176996">
    <property type="component" value="Unassembled WGS sequence"/>
</dbReference>
<dbReference type="AlphaFoldDB" id="A0A1F6BV41"/>
<dbReference type="STRING" id="1798471.A3A21_01135"/>
<dbReference type="Pfam" id="PF05635">
    <property type="entry name" value="23S_rRNA_IVP"/>
    <property type="match status" value="1"/>
</dbReference>
<comment type="caution">
    <text evidence="1">The sequence shown here is derived from an EMBL/GenBank/DDBJ whole genome shotgun (WGS) entry which is preliminary data.</text>
</comment>
<reference evidence="1 2" key="1">
    <citation type="journal article" date="2016" name="Nat. Commun.">
        <title>Thousands of microbial genomes shed light on interconnected biogeochemical processes in an aquifer system.</title>
        <authorList>
            <person name="Anantharaman K."/>
            <person name="Brown C.T."/>
            <person name="Hug L.A."/>
            <person name="Sharon I."/>
            <person name="Castelle C.J."/>
            <person name="Probst A.J."/>
            <person name="Thomas B.C."/>
            <person name="Singh A."/>
            <person name="Wilkins M.J."/>
            <person name="Karaoz U."/>
            <person name="Brodie E.L."/>
            <person name="Williams K.H."/>
            <person name="Hubbard S.S."/>
            <person name="Banfield J.F."/>
        </authorList>
    </citation>
    <scope>NUCLEOTIDE SEQUENCE [LARGE SCALE GENOMIC DNA]</scope>
</reference>
<organism evidence="1 2">
    <name type="scientific">Candidatus Jorgensenbacteria bacterium RIFCSPLOWO2_01_FULL_45_25b</name>
    <dbReference type="NCBI Taxonomy" id="1798471"/>
    <lineage>
        <taxon>Bacteria</taxon>
        <taxon>Candidatus Joergenseniibacteriota</taxon>
    </lineage>
</organism>
<dbReference type="SUPFAM" id="SSF158446">
    <property type="entry name" value="IVS-encoded protein-like"/>
    <property type="match status" value="1"/>
</dbReference>
<name>A0A1F6BV41_9BACT</name>
<dbReference type="NCBIfam" id="TIGR02436">
    <property type="entry name" value="four helix bundle protein"/>
    <property type="match status" value="1"/>
</dbReference>
<protein>
    <submittedName>
        <fullName evidence="1">Four helix bundle protein</fullName>
    </submittedName>
</protein>
<dbReference type="EMBL" id="MFKK01000018">
    <property type="protein sequence ID" value="OGG40816.1"/>
    <property type="molecule type" value="Genomic_DNA"/>
</dbReference>
<proteinExistence type="predicted"/>
<sequence>MEEKKSGYIEIKNLEVYVLARELSFVGWEIYEQLKWQEKKIIGDQFITSTDSVGANIVEGYRRFHYLERIKFYLNARASLAECSDHWIDLMYIRKQVSANEYQKYKAISSRLSMKLANFIAASRKAKMREEKHENN</sequence>
<dbReference type="InterPro" id="IPR012657">
    <property type="entry name" value="23S_rRNA-intervening_sequence"/>
</dbReference>
<gene>
    <name evidence="1" type="ORF">A3A21_01135</name>
</gene>